<dbReference type="AlphaFoldDB" id="A0A6N7LS49"/>
<dbReference type="InterPro" id="IPR027385">
    <property type="entry name" value="Beta-barrel_OMP"/>
</dbReference>
<evidence type="ECO:0000313" key="5">
    <source>
        <dbReference type="Proteomes" id="UP000469421"/>
    </source>
</evidence>
<sequence>MIREIEMKKLIPLALLALHAPAFADDVYDQDGYFGIHYSMLNQETDSDDIEPGAFQTRFGVQVNPYVALEGRLGYGIDDDELSEGGYTVNIDPEWLVGAYVKLGLDRRQPVAPYVLFGHSTATAEVTTEFTTSTLLGSVSSRESEEVTASDPSYGAGVDINLSENAALYAEWVQLDDDDDFDLTTINLGFISRF</sequence>
<organism evidence="4 5">
    <name type="scientific">Alcanivorax sediminis</name>
    <dbReference type="NCBI Taxonomy" id="2663008"/>
    <lineage>
        <taxon>Bacteria</taxon>
        <taxon>Pseudomonadati</taxon>
        <taxon>Pseudomonadota</taxon>
        <taxon>Gammaproteobacteria</taxon>
        <taxon>Oceanospirillales</taxon>
        <taxon>Alcanivoracaceae</taxon>
        <taxon>Alcanivorax</taxon>
    </lineage>
</organism>
<dbReference type="EMBL" id="WIRE01000001">
    <property type="protein sequence ID" value="MQX51825.1"/>
    <property type="molecule type" value="Genomic_DNA"/>
</dbReference>
<feature type="domain" description="Outer membrane protein beta-barrel" evidence="3">
    <location>
        <begin position="13"/>
        <end position="194"/>
    </location>
</feature>
<evidence type="ECO:0000313" key="4">
    <source>
        <dbReference type="EMBL" id="MQX51825.1"/>
    </source>
</evidence>
<evidence type="ECO:0000256" key="1">
    <source>
        <dbReference type="ARBA" id="ARBA00022729"/>
    </source>
</evidence>
<name>A0A6N7LS49_9GAMM</name>
<feature type="signal peptide" evidence="2">
    <location>
        <begin position="1"/>
        <end position="24"/>
    </location>
</feature>
<accession>A0A6N7LS49</accession>
<gene>
    <name evidence="4" type="ORF">GFN93_01100</name>
</gene>
<reference evidence="4 5" key="1">
    <citation type="submission" date="2019-10" db="EMBL/GenBank/DDBJ databases">
        <title>Alcanivorax sp.PA15-N-34 draft genome sequence.</title>
        <authorList>
            <person name="Liao X."/>
            <person name="Shao Z."/>
        </authorList>
    </citation>
    <scope>NUCLEOTIDE SEQUENCE [LARGE SCALE GENOMIC DNA]</scope>
    <source>
        <strain evidence="4 5">PA15-N-34</strain>
    </source>
</reference>
<evidence type="ECO:0000259" key="3">
    <source>
        <dbReference type="Pfam" id="PF13505"/>
    </source>
</evidence>
<dbReference type="InterPro" id="IPR011250">
    <property type="entry name" value="OMP/PagP_B-barrel"/>
</dbReference>
<proteinExistence type="predicted"/>
<keyword evidence="5" id="KW-1185">Reference proteome</keyword>
<comment type="caution">
    <text evidence="4">The sequence shown here is derived from an EMBL/GenBank/DDBJ whole genome shotgun (WGS) entry which is preliminary data.</text>
</comment>
<keyword evidence="1 2" id="KW-0732">Signal</keyword>
<dbReference type="Gene3D" id="2.40.160.20">
    <property type="match status" value="1"/>
</dbReference>
<protein>
    <submittedName>
        <fullName evidence="4">Outer membrane beta-barrel protein</fullName>
    </submittedName>
</protein>
<evidence type="ECO:0000256" key="2">
    <source>
        <dbReference type="SAM" id="SignalP"/>
    </source>
</evidence>
<dbReference type="SUPFAM" id="SSF56925">
    <property type="entry name" value="OMPA-like"/>
    <property type="match status" value="1"/>
</dbReference>
<feature type="chain" id="PRO_5026933740" evidence="2">
    <location>
        <begin position="25"/>
        <end position="194"/>
    </location>
</feature>
<dbReference type="Proteomes" id="UP000469421">
    <property type="component" value="Unassembled WGS sequence"/>
</dbReference>
<dbReference type="Pfam" id="PF13505">
    <property type="entry name" value="OMP_b-brl"/>
    <property type="match status" value="1"/>
</dbReference>